<name>X1TP19_9ZZZZ</name>
<dbReference type="EMBL" id="BARW01005653">
    <property type="protein sequence ID" value="GAI81799.1"/>
    <property type="molecule type" value="Genomic_DNA"/>
</dbReference>
<sequence length="96" mass="10960">METKMSTREEKFADDALFQSRVRWSNIPIVTFKTHRLQTFLPPKGAERAYQAALAFVSGKARHYFLTFVGEPGRGKSHLALGIGWHWLENNLGLVK</sequence>
<dbReference type="AlphaFoldDB" id="X1TP19"/>
<gene>
    <name evidence="1" type="ORF">S12H4_12136</name>
</gene>
<accession>X1TP19</accession>
<proteinExistence type="predicted"/>
<dbReference type="SUPFAM" id="SSF52540">
    <property type="entry name" value="P-loop containing nucleoside triphosphate hydrolases"/>
    <property type="match status" value="1"/>
</dbReference>
<feature type="non-terminal residue" evidence="1">
    <location>
        <position position="96"/>
    </location>
</feature>
<dbReference type="Gene3D" id="3.40.50.300">
    <property type="entry name" value="P-loop containing nucleotide triphosphate hydrolases"/>
    <property type="match status" value="1"/>
</dbReference>
<organism evidence="1">
    <name type="scientific">marine sediment metagenome</name>
    <dbReference type="NCBI Taxonomy" id="412755"/>
    <lineage>
        <taxon>unclassified sequences</taxon>
        <taxon>metagenomes</taxon>
        <taxon>ecological metagenomes</taxon>
    </lineage>
</organism>
<dbReference type="InterPro" id="IPR027417">
    <property type="entry name" value="P-loop_NTPase"/>
</dbReference>
<evidence type="ECO:0000313" key="1">
    <source>
        <dbReference type="EMBL" id="GAI81799.1"/>
    </source>
</evidence>
<reference evidence="1" key="1">
    <citation type="journal article" date="2014" name="Front. Microbiol.">
        <title>High frequency of phylogenetically diverse reductive dehalogenase-homologous genes in deep subseafloor sedimentary metagenomes.</title>
        <authorList>
            <person name="Kawai M."/>
            <person name="Futagami T."/>
            <person name="Toyoda A."/>
            <person name="Takaki Y."/>
            <person name="Nishi S."/>
            <person name="Hori S."/>
            <person name="Arai W."/>
            <person name="Tsubouchi T."/>
            <person name="Morono Y."/>
            <person name="Uchiyama I."/>
            <person name="Ito T."/>
            <person name="Fujiyama A."/>
            <person name="Inagaki F."/>
            <person name="Takami H."/>
        </authorList>
    </citation>
    <scope>NUCLEOTIDE SEQUENCE</scope>
    <source>
        <strain evidence="1">Expedition CK06-06</strain>
    </source>
</reference>
<protein>
    <submittedName>
        <fullName evidence="1">Uncharacterized protein</fullName>
    </submittedName>
</protein>
<comment type="caution">
    <text evidence="1">The sequence shown here is derived from an EMBL/GenBank/DDBJ whole genome shotgun (WGS) entry which is preliminary data.</text>
</comment>